<evidence type="ECO:0000313" key="1">
    <source>
        <dbReference type="EMBL" id="CAD7600812.1"/>
    </source>
</evidence>
<dbReference type="EMBL" id="OE842599">
    <property type="protein sequence ID" value="CAD7600812.1"/>
    <property type="molecule type" value="Genomic_DNA"/>
</dbReference>
<dbReference type="PANTHER" id="PTHR21196:SF1">
    <property type="entry name" value="U7 SNRNA-ASSOCIATED SM-LIKE PROTEIN LSM10"/>
    <property type="match status" value="1"/>
</dbReference>
<organism evidence="1">
    <name type="scientific">Timema genevievae</name>
    <name type="common">Walking stick</name>
    <dbReference type="NCBI Taxonomy" id="629358"/>
    <lineage>
        <taxon>Eukaryota</taxon>
        <taxon>Metazoa</taxon>
        <taxon>Ecdysozoa</taxon>
        <taxon>Arthropoda</taxon>
        <taxon>Hexapoda</taxon>
        <taxon>Insecta</taxon>
        <taxon>Pterygota</taxon>
        <taxon>Neoptera</taxon>
        <taxon>Polyneoptera</taxon>
        <taxon>Phasmatodea</taxon>
        <taxon>Timematodea</taxon>
        <taxon>Timematoidea</taxon>
        <taxon>Timematidae</taxon>
        <taxon>Timema</taxon>
    </lineage>
</organism>
<accession>A0A7R9K469</accession>
<dbReference type="InterPro" id="IPR052840">
    <property type="entry name" value="U7_snRNA_Sm-like"/>
</dbReference>
<dbReference type="GO" id="GO:0071254">
    <property type="term" value="C:cytoplasmic U snRNP body"/>
    <property type="evidence" value="ECO:0007669"/>
    <property type="project" value="TreeGrafter"/>
</dbReference>
<name>A0A7R9K469_TIMGE</name>
<protein>
    <submittedName>
        <fullName evidence="1">Uncharacterized protein</fullName>
    </submittedName>
</protein>
<sequence length="137" mass="15299">MAVTSRRERYNLFNGMVCLIQALKGKFTMIDLRNESTVTGKIDEVDGGAVVHTFRGDPLGVQTGEINIMAPLLPQQHSCIFETYKGRCTSNEIVPLVSAKIQQNPQADDIPPHGFGIPTHFKILIHKILQTNKERQN</sequence>
<dbReference type="AlphaFoldDB" id="A0A7R9K469"/>
<dbReference type="PANTHER" id="PTHR21196">
    <property type="entry name" value="U7 SNRNA-ASSOCIATED SM-LIKE PROTEIN LSM10"/>
    <property type="match status" value="1"/>
</dbReference>
<gene>
    <name evidence="1" type="ORF">TGEB3V08_LOCUS7716</name>
</gene>
<proteinExistence type="predicted"/>
<dbReference type="GO" id="GO:0071209">
    <property type="term" value="F:U7 snRNA binding"/>
    <property type="evidence" value="ECO:0007669"/>
    <property type="project" value="TreeGrafter"/>
</dbReference>
<dbReference type="GO" id="GO:0016604">
    <property type="term" value="C:nuclear body"/>
    <property type="evidence" value="ECO:0007669"/>
    <property type="project" value="TreeGrafter"/>
</dbReference>
<dbReference type="GO" id="GO:0006398">
    <property type="term" value="P:mRNA 3'-end processing by stem-loop binding and cleavage"/>
    <property type="evidence" value="ECO:0007669"/>
    <property type="project" value="TreeGrafter"/>
</dbReference>
<reference evidence="1" key="1">
    <citation type="submission" date="2020-11" db="EMBL/GenBank/DDBJ databases">
        <authorList>
            <person name="Tran Van P."/>
        </authorList>
    </citation>
    <scope>NUCLEOTIDE SEQUENCE</scope>
</reference>
<dbReference type="GO" id="GO:0071208">
    <property type="term" value="F:histone pre-mRNA DCP binding"/>
    <property type="evidence" value="ECO:0007669"/>
    <property type="project" value="TreeGrafter"/>
</dbReference>